<organism evidence="2 3">
    <name type="scientific">Harenicola maris</name>
    <dbReference type="NCBI Taxonomy" id="2841044"/>
    <lineage>
        <taxon>Bacteria</taxon>
        <taxon>Pseudomonadati</taxon>
        <taxon>Pseudomonadota</taxon>
        <taxon>Alphaproteobacteria</taxon>
        <taxon>Rhodobacterales</taxon>
        <taxon>Paracoccaceae</taxon>
        <taxon>Harenicola</taxon>
    </lineage>
</organism>
<dbReference type="InterPro" id="IPR008979">
    <property type="entry name" value="Galactose-bd-like_sf"/>
</dbReference>
<keyword evidence="2" id="KW-0489">Methyltransferase</keyword>
<gene>
    <name evidence="2" type="ORF">IV417_07165</name>
</gene>
<dbReference type="Gene3D" id="2.60.120.260">
    <property type="entry name" value="Galactose-binding domain-like"/>
    <property type="match status" value="1"/>
</dbReference>
<evidence type="ECO:0000313" key="2">
    <source>
        <dbReference type="EMBL" id="MBT0957159.1"/>
    </source>
</evidence>
<dbReference type="GO" id="GO:0008171">
    <property type="term" value="F:O-methyltransferase activity"/>
    <property type="evidence" value="ECO:0007669"/>
    <property type="project" value="TreeGrafter"/>
</dbReference>
<keyword evidence="2" id="KW-0808">Transferase</keyword>
<keyword evidence="3" id="KW-1185">Reference proteome</keyword>
<dbReference type="PROSITE" id="PS50022">
    <property type="entry name" value="FA58C_3"/>
    <property type="match status" value="1"/>
</dbReference>
<proteinExistence type="predicted"/>
<dbReference type="PANTHER" id="PTHR36973:SF4">
    <property type="entry name" value="NODULATION PROTEIN"/>
    <property type="match status" value="1"/>
</dbReference>
<evidence type="ECO:0000259" key="1">
    <source>
        <dbReference type="PROSITE" id="PS50022"/>
    </source>
</evidence>
<dbReference type="Proteomes" id="UP001315686">
    <property type="component" value="Unassembled WGS sequence"/>
</dbReference>
<dbReference type="InterPro" id="IPR006342">
    <property type="entry name" value="FkbM_mtfrase"/>
</dbReference>
<protein>
    <submittedName>
        <fullName evidence="2">FkbM family methyltransferase</fullName>
    </submittedName>
</protein>
<reference evidence="2 3" key="1">
    <citation type="journal article" date="2021" name="Arch. Microbiol.">
        <title>Harenicola maris gen. nov., sp. nov. isolated from the Sea of Japan shallow sediments.</title>
        <authorList>
            <person name="Romanenko L.A."/>
            <person name="Kurilenko V.V."/>
            <person name="Chernysheva N.Y."/>
            <person name="Tekutyeva L.A."/>
            <person name="Velansky P.V."/>
            <person name="Svetashev V.I."/>
            <person name="Isaeva M.P."/>
        </authorList>
    </citation>
    <scope>NUCLEOTIDE SEQUENCE [LARGE SCALE GENOMIC DNA]</scope>
    <source>
        <strain evidence="2 3">KMM 3653</strain>
    </source>
</reference>
<dbReference type="NCBIfam" id="TIGR01444">
    <property type="entry name" value="fkbM_fam"/>
    <property type="match status" value="1"/>
</dbReference>
<dbReference type="Pfam" id="PF00754">
    <property type="entry name" value="F5_F8_type_C"/>
    <property type="match status" value="1"/>
</dbReference>
<dbReference type="PANTHER" id="PTHR36973">
    <property type="entry name" value="SLL1456 PROTEIN-RELATED"/>
    <property type="match status" value="1"/>
</dbReference>
<dbReference type="Gene3D" id="3.40.50.150">
    <property type="entry name" value="Vaccinia Virus protein VP39"/>
    <property type="match status" value="1"/>
</dbReference>
<name>A0AAP2CMR6_9RHOB</name>
<sequence>MTTRLVKSFGLPINGIVHVGANRGQEIAEYSAETENVLYVEAIPSLADDLRAKLAEMGVGFTVAQACCSNQSGEKVTFNITGGGADSSSMFEMGRHAELYPSIKVVEQIELETTTVDDLLVQYPDFGSANILVIDTQGADLLVLKGARGTIERQIDCVYVEVAEEPLTDGGCTFDEIDAFMRSMGFRCKNLNIGVMDWGNAFYVRKPTLFETRGQTSLARGKTATQSSTHGNDEANFGAALAINGVFQQAGGCRTKRSEKSWWMVDLETACTLDEAVIIDRRRVANGPFPIEVEVSLDGEDWQSVTTLNGTPKELASTSILYNVPLNCKGRYLRLRPIGNVSVNLTQVYVFGTAA</sequence>
<dbReference type="RefSeq" id="WP_327793335.1">
    <property type="nucleotide sequence ID" value="NZ_JADQAZ010000001.1"/>
</dbReference>
<dbReference type="SUPFAM" id="SSF49785">
    <property type="entry name" value="Galactose-binding domain-like"/>
    <property type="match status" value="1"/>
</dbReference>
<dbReference type="EMBL" id="JADQAZ010000001">
    <property type="protein sequence ID" value="MBT0957159.1"/>
    <property type="molecule type" value="Genomic_DNA"/>
</dbReference>
<dbReference type="AlphaFoldDB" id="A0AAP2CMR6"/>
<dbReference type="InterPro" id="IPR053188">
    <property type="entry name" value="FkbM_Methyltransferase"/>
</dbReference>
<dbReference type="InterPro" id="IPR029063">
    <property type="entry name" value="SAM-dependent_MTases_sf"/>
</dbReference>
<feature type="domain" description="F5/8 type C" evidence="1">
    <location>
        <begin position="204"/>
        <end position="353"/>
    </location>
</feature>
<accession>A0AAP2CMR6</accession>
<dbReference type="GO" id="GO:0032259">
    <property type="term" value="P:methylation"/>
    <property type="evidence" value="ECO:0007669"/>
    <property type="project" value="UniProtKB-KW"/>
</dbReference>
<dbReference type="Pfam" id="PF05050">
    <property type="entry name" value="Methyltransf_21"/>
    <property type="match status" value="1"/>
</dbReference>
<evidence type="ECO:0000313" key="3">
    <source>
        <dbReference type="Proteomes" id="UP001315686"/>
    </source>
</evidence>
<dbReference type="SUPFAM" id="SSF53335">
    <property type="entry name" value="S-adenosyl-L-methionine-dependent methyltransferases"/>
    <property type="match status" value="1"/>
</dbReference>
<dbReference type="InterPro" id="IPR000421">
    <property type="entry name" value="FA58C"/>
</dbReference>
<comment type="caution">
    <text evidence="2">The sequence shown here is derived from an EMBL/GenBank/DDBJ whole genome shotgun (WGS) entry which is preliminary data.</text>
</comment>